<evidence type="ECO:0000313" key="5">
    <source>
        <dbReference type="EMBL" id="CAD8898516.1"/>
    </source>
</evidence>
<comment type="similarity">
    <text evidence="1">Belongs to the protein disulfide isomerase family.</text>
</comment>
<feature type="domain" description="Thioredoxin" evidence="4">
    <location>
        <begin position="20"/>
        <end position="137"/>
    </location>
</feature>
<organism evidence="5">
    <name type="scientific">Corethron hystrix</name>
    <dbReference type="NCBI Taxonomy" id="216773"/>
    <lineage>
        <taxon>Eukaryota</taxon>
        <taxon>Sar</taxon>
        <taxon>Stramenopiles</taxon>
        <taxon>Ochrophyta</taxon>
        <taxon>Bacillariophyta</taxon>
        <taxon>Coscinodiscophyceae</taxon>
        <taxon>Corethrophycidae</taxon>
        <taxon>Corethrales</taxon>
        <taxon>Corethraceae</taxon>
        <taxon>Corethron</taxon>
    </lineage>
</organism>
<dbReference type="GO" id="GO:0003756">
    <property type="term" value="F:protein disulfide isomerase activity"/>
    <property type="evidence" value="ECO:0007669"/>
    <property type="project" value="TreeGrafter"/>
</dbReference>
<dbReference type="InterPro" id="IPR051063">
    <property type="entry name" value="PDI"/>
</dbReference>
<accession>A0A7S1G014</accession>
<evidence type="ECO:0000256" key="3">
    <source>
        <dbReference type="SAM" id="SignalP"/>
    </source>
</evidence>
<proteinExistence type="inferred from homology"/>
<reference evidence="5" key="1">
    <citation type="submission" date="2021-01" db="EMBL/GenBank/DDBJ databases">
        <authorList>
            <person name="Corre E."/>
            <person name="Pelletier E."/>
            <person name="Niang G."/>
            <person name="Scheremetjew M."/>
            <person name="Finn R."/>
            <person name="Kale V."/>
            <person name="Holt S."/>
            <person name="Cochrane G."/>
            <person name="Meng A."/>
            <person name="Brown T."/>
            <person name="Cohen L."/>
        </authorList>
    </citation>
    <scope>NUCLEOTIDE SEQUENCE</scope>
    <source>
        <strain evidence="5">308</strain>
    </source>
</reference>
<sequence length="233" mass="26682">MCAMSLFSVLVFFSIMLRLSKVASIDPDWTAVSLTTENYEKITSDKAVFIIFCKPSVFYCQDVKPQWDRLAGNFNESNKVLIGFVNCEDAGANLCARHAVVGVPTYKYGEDADSLSTYQGGRMYPQFSAFVFERLLHCSVSNLEACVDLAWSELWKLLDITKEQLDFIFPETLRTKKNLVSKDVEELQKVLNHFFKDDKISFDSNNFMEGIKAMYVFLKKTYEKYVTTTTSEL</sequence>
<dbReference type="PANTHER" id="PTHR45672">
    <property type="entry name" value="PROTEIN DISULFIDE-ISOMERASE C17H9.14C-RELATED"/>
    <property type="match status" value="1"/>
</dbReference>
<keyword evidence="2 3" id="KW-0732">Signal</keyword>
<dbReference type="Pfam" id="PF00085">
    <property type="entry name" value="Thioredoxin"/>
    <property type="match status" value="1"/>
</dbReference>
<dbReference type="InterPro" id="IPR013766">
    <property type="entry name" value="Thioredoxin_domain"/>
</dbReference>
<dbReference type="PANTHER" id="PTHR45672:SF3">
    <property type="entry name" value="THIOREDOXIN DOMAIN-CONTAINING PROTEIN 5"/>
    <property type="match status" value="1"/>
</dbReference>
<dbReference type="InterPro" id="IPR036249">
    <property type="entry name" value="Thioredoxin-like_sf"/>
</dbReference>
<name>A0A7S1G014_9STRA</name>
<feature type="signal peptide" evidence="3">
    <location>
        <begin position="1"/>
        <end position="24"/>
    </location>
</feature>
<dbReference type="GO" id="GO:0006457">
    <property type="term" value="P:protein folding"/>
    <property type="evidence" value="ECO:0007669"/>
    <property type="project" value="TreeGrafter"/>
</dbReference>
<evidence type="ECO:0000256" key="1">
    <source>
        <dbReference type="ARBA" id="ARBA00006347"/>
    </source>
</evidence>
<protein>
    <recommendedName>
        <fullName evidence="4">Thioredoxin domain-containing protein</fullName>
    </recommendedName>
</protein>
<dbReference type="AlphaFoldDB" id="A0A7S1G014"/>
<dbReference type="EMBL" id="HBFR01035336">
    <property type="protein sequence ID" value="CAD8898516.1"/>
    <property type="molecule type" value="Transcribed_RNA"/>
</dbReference>
<feature type="chain" id="PRO_5030952428" description="Thioredoxin domain-containing protein" evidence="3">
    <location>
        <begin position="25"/>
        <end position="233"/>
    </location>
</feature>
<dbReference type="SUPFAM" id="SSF52833">
    <property type="entry name" value="Thioredoxin-like"/>
    <property type="match status" value="1"/>
</dbReference>
<dbReference type="PROSITE" id="PS51352">
    <property type="entry name" value="THIOREDOXIN_2"/>
    <property type="match status" value="1"/>
</dbReference>
<dbReference type="GO" id="GO:0005783">
    <property type="term" value="C:endoplasmic reticulum"/>
    <property type="evidence" value="ECO:0007669"/>
    <property type="project" value="TreeGrafter"/>
</dbReference>
<dbReference type="Gene3D" id="3.40.30.10">
    <property type="entry name" value="Glutaredoxin"/>
    <property type="match status" value="1"/>
</dbReference>
<gene>
    <name evidence="5" type="ORF">CHYS00102_LOCUS25730</name>
</gene>
<evidence type="ECO:0000256" key="2">
    <source>
        <dbReference type="ARBA" id="ARBA00022729"/>
    </source>
</evidence>
<evidence type="ECO:0000259" key="4">
    <source>
        <dbReference type="PROSITE" id="PS51352"/>
    </source>
</evidence>